<dbReference type="PANTHER" id="PTHR33498">
    <property type="entry name" value="TRANSPOSASE FOR INSERTION SEQUENCE ELEMENT IS1557"/>
    <property type="match status" value="1"/>
</dbReference>
<protein>
    <submittedName>
        <fullName evidence="3">Transposase</fullName>
    </submittedName>
</protein>
<evidence type="ECO:0000259" key="2">
    <source>
        <dbReference type="Pfam" id="PF14690"/>
    </source>
</evidence>
<dbReference type="InterPro" id="IPR002560">
    <property type="entry name" value="Transposase_DDE"/>
</dbReference>
<name>A0A0N0MDM9_9PROT</name>
<proteinExistence type="predicted"/>
<gene>
    <name evidence="3" type="ORF">GLUCOINTEAF2_0203378</name>
</gene>
<organism evidence="3 4">
    <name type="scientific">Komagataeibacter intermedius AF2</name>
    <dbReference type="NCBI Taxonomy" id="1458464"/>
    <lineage>
        <taxon>Bacteria</taxon>
        <taxon>Pseudomonadati</taxon>
        <taxon>Pseudomonadota</taxon>
        <taxon>Alphaproteobacteria</taxon>
        <taxon>Acetobacterales</taxon>
        <taxon>Acetobacteraceae</taxon>
        <taxon>Komagataeibacter</taxon>
    </lineage>
</organism>
<sequence>MEDTPQEPVVFKNRRTEWNFHRKNHLGQQSEHCNNRPDIWVQTTRSHHYFPPCKTEPSTYGFFRTFRDGYLVLWFWNWKILKVAHFHGYSPVSRLRILDLPRSLVVRRVVALDNRVEIAVGLRKRSVLCPDCQCPTQRIHSFYQRKLADLPWQGRPATLIVSVPRFFCQAAVCPRRTFVMPLDGIAVRHGRQTTRLTDLHYYIAHTLGGSAGARMTVRLCCPISPDTLIRRLLSRARNARKDMPPTRVVGVDDWAWRRGHHYGTIVVDLEKNDVIDLLPDREAATLAQWLQAHPGVEIIARDRAGAYADGCHRGAPSALQVTDRWHLLKNLSEAFVSILGRFTTTVRTLTRQLSASTTLSETSGTVRTQPEEAQTLIRSVSGERRETLFNEALALKAEGHSIQAIATTIGVERKTVRRWFQRGHAPTWKRTVPTRSIRGPYISHLEKRWVEGCRNIRQLWRELVEQGFTGKYGIVRGSVLKSVYLTWPTVVQLLKRRSARRTLWRTGCGLQTIPEHSARLSQSRGLPGRSALLRHRQSGTNRAS</sequence>
<evidence type="ECO:0000313" key="4">
    <source>
        <dbReference type="Proteomes" id="UP000031553"/>
    </source>
</evidence>
<evidence type="ECO:0000259" key="1">
    <source>
        <dbReference type="Pfam" id="PF01610"/>
    </source>
</evidence>
<dbReference type="Pfam" id="PF14690">
    <property type="entry name" value="Zn_ribbon_ISL3"/>
    <property type="match status" value="1"/>
</dbReference>
<dbReference type="InterPro" id="IPR029261">
    <property type="entry name" value="Transposase_Znf"/>
</dbReference>
<dbReference type="InterPro" id="IPR047951">
    <property type="entry name" value="Transpos_ISL3"/>
</dbReference>
<accession>A0A0N0MDM9</accession>
<dbReference type="EMBL" id="JUFX02000239">
    <property type="protein sequence ID" value="KPH85456.1"/>
    <property type="molecule type" value="Genomic_DNA"/>
</dbReference>
<dbReference type="Pfam" id="PF01610">
    <property type="entry name" value="DDE_Tnp_ISL3"/>
    <property type="match status" value="1"/>
</dbReference>
<evidence type="ECO:0000313" key="3">
    <source>
        <dbReference type="EMBL" id="KPH85456.1"/>
    </source>
</evidence>
<dbReference type="NCBIfam" id="NF033550">
    <property type="entry name" value="transpos_ISL3"/>
    <property type="match status" value="1"/>
</dbReference>
<reference evidence="3 4" key="1">
    <citation type="submission" date="2015-07" db="EMBL/GenBank/DDBJ databases">
        <title>Draft Genome Sequence of Komagataeibacter intermedius Strain AF2, Isolated from Kombucha Tea.</title>
        <authorList>
            <person name="Santos R.A."/>
            <person name="Berretta A.A."/>
            <person name="Barud H.S."/>
            <person name="Ribeiro S.J."/>
            <person name="Gonzalez-Garcia L.N."/>
            <person name="Zucchi T.D."/>
            <person name="Goldman G.H."/>
            <person name="Riano-Pachon D.M."/>
        </authorList>
    </citation>
    <scope>NUCLEOTIDE SEQUENCE [LARGE SCALE GENOMIC DNA]</scope>
    <source>
        <strain evidence="3 4">AF2</strain>
    </source>
</reference>
<feature type="domain" description="Transposase IS204/IS1001/IS1096/IS1165 zinc-finger" evidence="2">
    <location>
        <begin position="127"/>
        <end position="170"/>
    </location>
</feature>
<dbReference type="PANTHER" id="PTHR33498:SF1">
    <property type="entry name" value="TRANSPOSASE FOR INSERTION SEQUENCE ELEMENT IS1557"/>
    <property type="match status" value="1"/>
</dbReference>
<dbReference type="Proteomes" id="UP000031553">
    <property type="component" value="Unassembled WGS sequence"/>
</dbReference>
<comment type="caution">
    <text evidence="3">The sequence shown here is derived from an EMBL/GenBank/DDBJ whole genome shotgun (WGS) entry which is preliminary data.</text>
</comment>
<feature type="domain" description="Transposase IS204/IS1001/IS1096/IS1165 DDE" evidence="1">
    <location>
        <begin position="249"/>
        <end position="356"/>
    </location>
</feature>
<dbReference type="AlphaFoldDB" id="A0A0N0MDM9"/>